<dbReference type="Proteomes" id="UP000195402">
    <property type="component" value="Unassembled WGS sequence"/>
</dbReference>
<proteinExistence type="predicted"/>
<dbReference type="AlphaFoldDB" id="A0A200R2E5"/>
<sequence length="70" mass="8394">MRKTVNVVQEWDLGFRRDINDWEVEELSNLLSALEVVHLDDEEEDRLIWKPESDGEFKVSSFYKILMTIH</sequence>
<dbReference type="EMBL" id="MVGT01000465">
    <property type="protein sequence ID" value="OVA16871.1"/>
    <property type="molecule type" value="Genomic_DNA"/>
</dbReference>
<dbReference type="InParanoid" id="A0A200R2E5"/>
<organism evidence="1 2">
    <name type="scientific">Macleaya cordata</name>
    <name type="common">Five-seeded plume-poppy</name>
    <name type="synonym">Bocconia cordata</name>
    <dbReference type="NCBI Taxonomy" id="56857"/>
    <lineage>
        <taxon>Eukaryota</taxon>
        <taxon>Viridiplantae</taxon>
        <taxon>Streptophyta</taxon>
        <taxon>Embryophyta</taxon>
        <taxon>Tracheophyta</taxon>
        <taxon>Spermatophyta</taxon>
        <taxon>Magnoliopsida</taxon>
        <taxon>Ranunculales</taxon>
        <taxon>Papaveraceae</taxon>
        <taxon>Papaveroideae</taxon>
        <taxon>Macleaya</taxon>
    </lineage>
</organism>
<name>A0A200R2E5_MACCD</name>
<protein>
    <submittedName>
        <fullName evidence="1">Uncharacterized protein</fullName>
    </submittedName>
</protein>
<comment type="caution">
    <text evidence="1">The sequence shown here is derived from an EMBL/GenBank/DDBJ whole genome shotgun (WGS) entry which is preliminary data.</text>
</comment>
<reference evidence="1 2" key="1">
    <citation type="journal article" date="2017" name="Mol. Plant">
        <title>The Genome of Medicinal Plant Macleaya cordata Provides New Insights into Benzylisoquinoline Alkaloids Metabolism.</title>
        <authorList>
            <person name="Liu X."/>
            <person name="Liu Y."/>
            <person name="Huang P."/>
            <person name="Ma Y."/>
            <person name="Qing Z."/>
            <person name="Tang Q."/>
            <person name="Cao H."/>
            <person name="Cheng P."/>
            <person name="Zheng Y."/>
            <person name="Yuan Z."/>
            <person name="Zhou Y."/>
            <person name="Liu J."/>
            <person name="Tang Z."/>
            <person name="Zhuo Y."/>
            <person name="Zhang Y."/>
            <person name="Yu L."/>
            <person name="Huang J."/>
            <person name="Yang P."/>
            <person name="Peng Q."/>
            <person name="Zhang J."/>
            <person name="Jiang W."/>
            <person name="Zhang Z."/>
            <person name="Lin K."/>
            <person name="Ro D.K."/>
            <person name="Chen X."/>
            <person name="Xiong X."/>
            <person name="Shang Y."/>
            <person name="Huang S."/>
            <person name="Zeng J."/>
        </authorList>
    </citation>
    <scope>NUCLEOTIDE SEQUENCE [LARGE SCALE GENOMIC DNA]</scope>
    <source>
        <strain evidence="2">cv. BLH2017</strain>
        <tissue evidence="1">Root</tissue>
    </source>
</reference>
<accession>A0A200R2E5</accession>
<evidence type="ECO:0000313" key="1">
    <source>
        <dbReference type="EMBL" id="OVA16871.1"/>
    </source>
</evidence>
<keyword evidence="2" id="KW-1185">Reference proteome</keyword>
<gene>
    <name evidence="1" type="ORF">BVC80_1233g7</name>
</gene>
<dbReference type="OrthoDB" id="1326354at2759"/>
<evidence type="ECO:0000313" key="2">
    <source>
        <dbReference type="Proteomes" id="UP000195402"/>
    </source>
</evidence>